<dbReference type="InterPro" id="IPR050364">
    <property type="entry name" value="Cytochrome_P450_fung"/>
</dbReference>
<dbReference type="EMBL" id="CAVMBE010000099">
    <property type="protein sequence ID" value="CAK4034003.1"/>
    <property type="molecule type" value="Genomic_DNA"/>
</dbReference>
<comment type="similarity">
    <text evidence="1 6">Belongs to the cytochrome P450 family.</text>
</comment>
<keyword evidence="5 6" id="KW-0349">Heme</keyword>
<dbReference type="AlphaFoldDB" id="A0AAI8Z7Q5"/>
<evidence type="ECO:0000256" key="4">
    <source>
        <dbReference type="ARBA" id="ARBA00023004"/>
    </source>
</evidence>
<dbReference type="PANTHER" id="PTHR46300">
    <property type="entry name" value="P450, PUTATIVE (EUROFUNG)-RELATED-RELATED"/>
    <property type="match status" value="1"/>
</dbReference>
<dbReference type="GO" id="GO:0004497">
    <property type="term" value="F:monooxygenase activity"/>
    <property type="evidence" value="ECO:0007669"/>
    <property type="project" value="UniProtKB-KW"/>
</dbReference>
<dbReference type="PROSITE" id="PS00086">
    <property type="entry name" value="CYTOCHROME_P450"/>
    <property type="match status" value="1"/>
</dbReference>
<dbReference type="InterPro" id="IPR017972">
    <property type="entry name" value="Cyt_P450_CS"/>
</dbReference>
<dbReference type="PRINTS" id="PR00463">
    <property type="entry name" value="EP450I"/>
</dbReference>
<reference evidence="7" key="1">
    <citation type="submission" date="2023-11" db="EMBL/GenBank/DDBJ databases">
        <authorList>
            <person name="Alioto T."/>
            <person name="Alioto T."/>
            <person name="Gomez Garrido J."/>
        </authorList>
    </citation>
    <scope>NUCLEOTIDE SEQUENCE</scope>
</reference>
<dbReference type="InterPro" id="IPR036396">
    <property type="entry name" value="Cyt_P450_sf"/>
</dbReference>
<dbReference type="InterPro" id="IPR002401">
    <property type="entry name" value="Cyt_P450_E_grp-I"/>
</dbReference>
<evidence type="ECO:0000256" key="3">
    <source>
        <dbReference type="ARBA" id="ARBA00023002"/>
    </source>
</evidence>
<feature type="binding site" description="axial binding residue" evidence="5">
    <location>
        <position position="312"/>
    </location>
    <ligand>
        <name>heme</name>
        <dbReference type="ChEBI" id="CHEBI:30413"/>
    </ligand>
    <ligandPart>
        <name>Fe</name>
        <dbReference type="ChEBI" id="CHEBI:18248"/>
    </ligandPart>
</feature>
<evidence type="ECO:0000313" key="8">
    <source>
        <dbReference type="Proteomes" id="UP001296104"/>
    </source>
</evidence>
<dbReference type="GO" id="GO:0005506">
    <property type="term" value="F:iron ion binding"/>
    <property type="evidence" value="ECO:0007669"/>
    <property type="project" value="InterPro"/>
</dbReference>
<dbReference type="GO" id="GO:0016705">
    <property type="term" value="F:oxidoreductase activity, acting on paired donors, with incorporation or reduction of molecular oxygen"/>
    <property type="evidence" value="ECO:0007669"/>
    <property type="project" value="InterPro"/>
</dbReference>
<accession>A0AAI8Z7Q5</accession>
<dbReference type="Proteomes" id="UP001296104">
    <property type="component" value="Unassembled WGS sequence"/>
</dbReference>
<organism evidence="7 8">
    <name type="scientific">Lecanosticta acicola</name>
    <dbReference type="NCBI Taxonomy" id="111012"/>
    <lineage>
        <taxon>Eukaryota</taxon>
        <taxon>Fungi</taxon>
        <taxon>Dikarya</taxon>
        <taxon>Ascomycota</taxon>
        <taxon>Pezizomycotina</taxon>
        <taxon>Dothideomycetes</taxon>
        <taxon>Dothideomycetidae</taxon>
        <taxon>Mycosphaerellales</taxon>
        <taxon>Mycosphaerellaceae</taxon>
        <taxon>Lecanosticta</taxon>
    </lineage>
</organism>
<dbReference type="GO" id="GO:0020037">
    <property type="term" value="F:heme binding"/>
    <property type="evidence" value="ECO:0007669"/>
    <property type="project" value="InterPro"/>
</dbReference>
<comment type="caution">
    <text evidence="7">The sequence shown here is derived from an EMBL/GenBank/DDBJ whole genome shotgun (WGS) entry which is preliminary data.</text>
</comment>
<keyword evidence="6" id="KW-0503">Monooxygenase</keyword>
<dbReference type="InterPro" id="IPR001128">
    <property type="entry name" value="Cyt_P450"/>
</dbReference>
<comment type="cofactor">
    <cofactor evidence="5">
        <name>heme</name>
        <dbReference type="ChEBI" id="CHEBI:30413"/>
    </cofactor>
</comment>
<keyword evidence="3 6" id="KW-0560">Oxidoreductase</keyword>
<name>A0AAI8Z7Q5_9PEZI</name>
<dbReference type="SUPFAM" id="SSF48264">
    <property type="entry name" value="Cytochrome P450"/>
    <property type="match status" value="1"/>
</dbReference>
<evidence type="ECO:0000256" key="1">
    <source>
        <dbReference type="ARBA" id="ARBA00010617"/>
    </source>
</evidence>
<dbReference type="PANTHER" id="PTHR46300:SF4">
    <property type="entry name" value="CYTOCHROME P450 98A3"/>
    <property type="match status" value="1"/>
</dbReference>
<evidence type="ECO:0000256" key="5">
    <source>
        <dbReference type="PIRSR" id="PIRSR602401-1"/>
    </source>
</evidence>
<gene>
    <name evidence="7" type="ORF">LECACI_7A009161</name>
</gene>
<dbReference type="Pfam" id="PF00067">
    <property type="entry name" value="p450"/>
    <property type="match status" value="1"/>
</dbReference>
<sequence length="403" mass="46430">MYYGERWRLHRRLTHSVVGKQKVQSYRHIQSAESKITALRLLESSKNYVDHLERAATSVMSVIGTGKRIRELNDPLTVKVIKVTAEMGEKVVVGKHFPMILETFPWMSSLPSIRKMFRSGSSESDMYYCMAQEASERRQDCYFRYIYESQRKYELSNHEVTSLTGNLFGAGVETSTYTVLSFLLAACCFPEAMSEAREEIDKICGSERSPTSEDTVGMRHVQAVMKEVFRWRAPAVLGGQPHAPLEDDFFDGYLIPKGTSVTGNLWAIHRNERDFPEPDHFCPQRHFADHKLYRPLPMEKRHMAFGWGRRVCAGAELAEQGVLTQIARFLWAFNIESELDEQTGKPEVLDIFNYTYVAMILREIMTDFVSKERIQYSTKAIQMQIYSTKPGDMAKRHSGRKRS</sequence>
<evidence type="ECO:0000256" key="2">
    <source>
        <dbReference type="ARBA" id="ARBA00022723"/>
    </source>
</evidence>
<proteinExistence type="inferred from homology"/>
<keyword evidence="2 5" id="KW-0479">Metal-binding</keyword>
<evidence type="ECO:0000256" key="6">
    <source>
        <dbReference type="RuleBase" id="RU000461"/>
    </source>
</evidence>
<keyword evidence="4 5" id="KW-0408">Iron</keyword>
<evidence type="ECO:0000313" key="7">
    <source>
        <dbReference type="EMBL" id="CAK4034003.1"/>
    </source>
</evidence>
<keyword evidence="8" id="KW-1185">Reference proteome</keyword>
<protein>
    <submittedName>
        <fullName evidence="7">Fumitremorgin C synthase</fullName>
    </submittedName>
</protein>
<dbReference type="Gene3D" id="1.10.630.10">
    <property type="entry name" value="Cytochrome P450"/>
    <property type="match status" value="1"/>
</dbReference>